<dbReference type="STRING" id="1229276.DI53_0867"/>
<sequence>MRMSQYFGTASFFTYMKGYTKPLVLIAVILLVDQLSKFWVKLNMTIGQDFKVLGNKFLIHFIENNGMAWGMEFGGEFGKLFLTLFRIIAVAGIGYGLFYMVKNKYHRGFILNVALIFAGALGNIIDSTFYGLIFSESTYYDKAVLFPEAGGYSSLFHGKVVDMLYFPLIEGTFPNWLPVWGGEHFLFFRPVFNVADSAISVGVFLILIFQRRYFKEEHIEKESANSEVLED</sequence>
<dbReference type="PRINTS" id="PR00781">
    <property type="entry name" value="LIPOSIGPTASE"/>
</dbReference>
<dbReference type="UniPathway" id="UPA00665"/>
<feature type="transmembrane region" description="Helical" evidence="9">
    <location>
        <begin position="12"/>
        <end position="32"/>
    </location>
</feature>
<dbReference type="PANTHER" id="PTHR33695:SF1">
    <property type="entry name" value="LIPOPROTEIN SIGNAL PEPTIDASE"/>
    <property type="match status" value="1"/>
</dbReference>
<evidence type="ECO:0000313" key="11">
    <source>
        <dbReference type="EMBL" id="KGE15385.1"/>
    </source>
</evidence>
<dbReference type="InterPro" id="IPR001872">
    <property type="entry name" value="Peptidase_A8"/>
</dbReference>
<keyword evidence="2 9" id="KW-1003">Cell membrane</keyword>
<evidence type="ECO:0000313" key="12">
    <source>
        <dbReference type="Proteomes" id="UP000031802"/>
    </source>
</evidence>
<feature type="active site" evidence="9">
    <location>
        <position position="196"/>
    </location>
</feature>
<dbReference type="NCBIfam" id="NF011369">
    <property type="entry name" value="PRK14788.1"/>
    <property type="match status" value="1"/>
</dbReference>
<evidence type="ECO:0000256" key="10">
    <source>
        <dbReference type="RuleBase" id="RU004181"/>
    </source>
</evidence>
<comment type="caution">
    <text evidence="11">The sequence shown here is derived from an EMBL/GenBank/DDBJ whole genome shotgun (WGS) entry which is preliminary data.</text>
</comment>
<dbReference type="PANTHER" id="PTHR33695">
    <property type="entry name" value="LIPOPROTEIN SIGNAL PEPTIDASE"/>
    <property type="match status" value="1"/>
</dbReference>
<comment type="catalytic activity">
    <reaction evidence="9">
        <text>Release of signal peptides from bacterial membrane prolipoproteins. Hydrolyzes -Xaa-Yaa-Zaa-|-(S,diacylglyceryl)Cys-, in which Xaa is hydrophobic (preferably Leu), and Yaa (Ala or Ser) and Zaa (Gly or Ala) have small, neutral side chains.</text>
        <dbReference type="EC" id="3.4.23.36"/>
    </reaction>
</comment>
<keyword evidence="5 9" id="KW-0064">Aspartyl protease</keyword>
<dbReference type="GO" id="GO:0005886">
    <property type="term" value="C:plasma membrane"/>
    <property type="evidence" value="ECO:0007669"/>
    <property type="project" value="UniProtKB-SubCell"/>
</dbReference>
<evidence type="ECO:0000256" key="9">
    <source>
        <dbReference type="HAMAP-Rule" id="MF_00161"/>
    </source>
</evidence>
<evidence type="ECO:0000256" key="1">
    <source>
        <dbReference type="ARBA" id="ARBA00006139"/>
    </source>
</evidence>
<dbReference type="PATRIC" id="fig|1229276.3.peg.891"/>
<keyword evidence="3 9" id="KW-0645">Protease</keyword>
<dbReference type="EMBL" id="JJMU01000013">
    <property type="protein sequence ID" value="KGE15385.1"/>
    <property type="molecule type" value="Genomic_DNA"/>
</dbReference>
<dbReference type="eggNOG" id="COG0597">
    <property type="taxonomic scope" value="Bacteria"/>
</dbReference>
<dbReference type="EC" id="3.4.23.36" evidence="9"/>
<name>A0A0B8TB63_9SPHI</name>
<organism evidence="11 12">
    <name type="scientific">Sphingobacterium deserti</name>
    <dbReference type="NCBI Taxonomy" id="1229276"/>
    <lineage>
        <taxon>Bacteria</taxon>
        <taxon>Pseudomonadati</taxon>
        <taxon>Bacteroidota</taxon>
        <taxon>Sphingobacteriia</taxon>
        <taxon>Sphingobacteriales</taxon>
        <taxon>Sphingobacteriaceae</taxon>
        <taxon>Sphingobacterium</taxon>
    </lineage>
</organism>
<evidence type="ECO:0000256" key="5">
    <source>
        <dbReference type="ARBA" id="ARBA00022750"/>
    </source>
</evidence>
<dbReference type="GO" id="GO:0004190">
    <property type="term" value="F:aspartic-type endopeptidase activity"/>
    <property type="evidence" value="ECO:0007669"/>
    <property type="project" value="UniProtKB-UniRule"/>
</dbReference>
<evidence type="ECO:0000256" key="6">
    <source>
        <dbReference type="ARBA" id="ARBA00022801"/>
    </source>
</evidence>
<evidence type="ECO:0000256" key="8">
    <source>
        <dbReference type="ARBA" id="ARBA00023136"/>
    </source>
</evidence>
<dbReference type="Proteomes" id="UP000031802">
    <property type="component" value="Unassembled WGS sequence"/>
</dbReference>
<dbReference type="AlphaFoldDB" id="A0A0B8TB63"/>
<keyword evidence="6 9" id="KW-0378">Hydrolase</keyword>
<dbReference type="GO" id="GO:0006508">
    <property type="term" value="P:proteolysis"/>
    <property type="evidence" value="ECO:0007669"/>
    <property type="project" value="UniProtKB-KW"/>
</dbReference>
<dbReference type="Pfam" id="PF01252">
    <property type="entry name" value="Peptidase_A8"/>
    <property type="match status" value="1"/>
</dbReference>
<evidence type="ECO:0000256" key="3">
    <source>
        <dbReference type="ARBA" id="ARBA00022670"/>
    </source>
</evidence>
<comment type="subcellular location">
    <subcellularLocation>
        <location evidence="9">Cell membrane</location>
        <topology evidence="9">Multi-pass membrane protein</topology>
    </subcellularLocation>
</comment>
<proteinExistence type="inferred from homology"/>
<gene>
    <name evidence="9" type="primary">lspA</name>
    <name evidence="11" type="ORF">DI53_0867</name>
</gene>
<comment type="similarity">
    <text evidence="1 9 10">Belongs to the peptidase A8 family.</text>
</comment>
<evidence type="ECO:0000256" key="4">
    <source>
        <dbReference type="ARBA" id="ARBA00022692"/>
    </source>
</evidence>
<reference evidence="12" key="1">
    <citation type="submission" date="2014-04" db="EMBL/GenBank/DDBJ databases">
        <title>Whole-Genome optical mapping and complete genome sequence of Sphingobacterium deserti sp. nov., a new spaces isolated from desert in the west of China.</title>
        <authorList>
            <person name="Teng C."/>
            <person name="Zhou Z."/>
            <person name="Li X."/>
            <person name="Chen M."/>
            <person name="Lin M."/>
            <person name="Wang L."/>
            <person name="Su S."/>
            <person name="Zhang C."/>
            <person name="Zhang W."/>
        </authorList>
    </citation>
    <scope>NUCLEOTIDE SEQUENCE [LARGE SCALE GENOMIC DNA]</scope>
    <source>
        <strain evidence="12">ACCC05744</strain>
    </source>
</reference>
<keyword evidence="8 9" id="KW-0472">Membrane</keyword>
<feature type="transmembrane region" description="Helical" evidence="9">
    <location>
        <begin position="186"/>
        <end position="209"/>
    </location>
</feature>
<evidence type="ECO:0000256" key="2">
    <source>
        <dbReference type="ARBA" id="ARBA00022475"/>
    </source>
</evidence>
<dbReference type="HAMAP" id="MF_00161">
    <property type="entry name" value="LspA"/>
    <property type="match status" value="1"/>
</dbReference>
<keyword evidence="7 9" id="KW-1133">Transmembrane helix</keyword>
<protein>
    <recommendedName>
        <fullName evidence="9">Lipoprotein signal peptidase</fullName>
        <ecNumber evidence="9">3.4.23.36</ecNumber>
    </recommendedName>
    <alternativeName>
        <fullName evidence="9">Prolipoprotein signal peptidase</fullName>
    </alternativeName>
    <alternativeName>
        <fullName evidence="9">Signal peptidase II</fullName>
        <shortName evidence="9">SPase II</shortName>
    </alternativeName>
</protein>
<keyword evidence="4 9" id="KW-0812">Transmembrane</keyword>
<feature type="transmembrane region" description="Helical" evidence="9">
    <location>
        <begin position="113"/>
        <end position="133"/>
    </location>
</feature>
<reference evidence="11 12" key="2">
    <citation type="journal article" date="2015" name="PLoS ONE">
        <title>Whole-Genome Optical Mapping and Finished Genome Sequence of Sphingobacterium deserti sp. nov., a New Species Isolated from the Western Desert of China.</title>
        <authorList>
            <person name="Teng C."/>
            <person name="Zhou Z."/>
            <person name="Molnar I."/>
            <person name="Li X."/>
            <person name="Tang R."/>
            <person name="Chen M."/>
            <person name="Wang L."/>
            <person name="Su S."/>
            <person name="Zhang W."/>
            <person name="Lin M."/>
        </authorList>
    </citation>
    <scope>NUCLEOTIDE SEQUENCE [LARGE SCALE GENOMIC DNA]</scope>
    <source>
        <strain evidence="12">ACCC05744</strain>
    </source>
</reference>
<feature type="active site" evidence="9">
    <location>
        <position position="162"/>
    </location>
</feature>
<accession>A0A0B8TB63</accession>
<feature type="transmembrane region" description="Helical" evidence="9">
    <location>
        <begin position="80"/>
        <end position="101"/>
    </location>
</feature>
<comment type="pathway">
    <text evidence="9">Protein modification; lipoprotein biosynthesis (signal peptide cleavage).</text>
</comment>
<keyword evidence="11" id="KW-0449">Lipoprotein</keyword>
<evidence type="ECO:0000256" key="7">
    <source>
        <dbReference type="ARBA" id="ARBA00022989"/>
    </source>
</evidence>
<comment type="function">
    <text evidence="9">This protein specifically catalyzes the removal of signal peptides from prolipoproteins.</text>
</comment>
<keyword evidence="12" id="KW-1185">Reference proteome</keyword>